<sequence>MSQISEIPASAYTPEMEILGALPDIPTFDGEPVPVSRNPLTPGTRPLQLLPLPGTEFPVRYETSRMRGFQSESRHAGRSCVARLFFHEQLRDATAEVERLRTKLEVEGIPLDSSDEDVDGTSSDGAPPSPSPSPATGPSRRRR</sequence>
<evidence type="ECO:0000313" key="2">
    <source>
        <dbReference type="EMBL" id="KDP23947.1"/>
    </source>
</evidence>
<keyword evidence="3" id="KW-1185">Reference proteome</keyword>
<proteinExistence type="predicted"/>
<reference evidence="2 3" key="1">
    <citation type="journal article" date="2014" name="PLoS ONE">
        <title>Global Analysis of Gene Expression Profiles in Physic Nut (Jatropha curcas L.) Seedlings Exposed to Salt Stress.</title>
        <authorList>
            <person name="Zhang L."/>
            <person name="Zhang C."/>
            <person name="Wu P."/>
            <person name="Chen Y."/>
            <person name="Li M."/>
            <person name="Jiang H."/>
            <person name="Wu G."/>
        </authorList>
    </citation>
    <scope>NUCLEOTIDE SEQUENCE [LARGE SCALE GENOMIC DNA]</scope>
    <source>
        <strain evidence="3">cv. GZQX0401</strain>
        <tissue evidence="2">Young leaves</tissue>
    </source>
</reference>
<organism evidence="2 3">
    <name type="scientific">Jatropha curcas</name>
    <name type="common">Barbados nut</name>
    <dbReference type="NCBI Taxonomy" id="180498"/>
    <lineage>
        <taxon>Eukaryota</taxon>
        <taxon>Viridiplantae</taxon>
        <taxon>Streptophyta</taxon>
        <taxon>Embryophyta</taxon>
        <taxon>Tracheophyta</taxon>
        <taxon>Spermatophyta</taxon>
        <taxon>Magnoliopsida</taxon>
        <taxon>eudicotyledons</taxon>
        <taxon>Gunneridae</taxon>
        <taxon>Pentapetalae</taxon>
        <taxon>rosids</taxon>
        <taxon>fabids</taxon>
        <taxon>Malpighiales</taxon>
        <taxon>Euphorbiaceae</taxon>
        <taxon>Crotonoideae</taxon>
        <taxon>Jatropheae</taxon>
        <taxon>Jatropha</taxon>
    </lineage>
</organism>
<feature type="region of interest" description="Disordered" evidence="1">
    <location>
        <begin position="104"/>
        <end position="143"/>
    </location>
</feature>
<name>A0A067JJ87_JATCU</name>
<gene>
    <name evidence="2" type="ORF">JCGZ_27115</name>
</gene>
<accession>A0A067JJ87</accession>
<dbReference type="EMBL" id="KK915162">
    <property type="protein sequence ID" value="KDP23947.1"/>
    <property type="molecule type" value="Genomic_DNA"/>
</dbReference>
<evidence type="ECO:0000313" key="3">
    <source>
        <dbReference type="Proteomes" id="UP000027138"/>
    </source>
</evidence>
<dbReference type="AlphaFoldDB" id="A0A067JJ87"/>
<dbReference type="Proteomes" id="UP000027138">
    <property type="component" value="Unassembled WGS sequence"/>
</dbReference>
<feature type="region of interest" description="Disordered" evidence="1">
    <location>
        <begin position="32"/>
        <end position="52"/>
    </location>
</feature>
<protein>
    <submittedName>
        <fullName evidence="2">Uncharacterized protein</fullName>
    </submittedName>
</protein>
<evidence type="ECO:0000256" key="1">
    <source>
        <dbReference type="SAM" id="MobiDB-lite"/>
    </source>
</evidence>